<sequence length="99" mass="10697">MNGQLIRINLEEPQLPQGLQDRAVSIPHSALHALLEIDRLVQGAVSRPVALDPVSADTADHVGKAVQSRESKKRKKTGQRRAKVKGIIDVESSGDDVDA</sequence>
<proteinExistence type="predicted"/>
<organism evidence="2">
    <name type="scientific">Noctiluca scintillans</name>
    <name type="common">Sea sparkle</name>
    <name type="synonym">Red tide dinoflagellate</name>
    <dbReference type="NCBI Taxonomy" id="2966"/>
    <lineage>
        <taxon>Eukaryota</taxon>
        <taxon>Sar</taxon>
        <taxon>Alveolata</taxon>
        <taxon>Dinophyceae</taxon>
        <taxon>Noctilucales</taxon>
        <taxon>Noctilucaceae</taxon>
        <taxon>Noctiluca</taxon>
    </lineage>
</organism>
<accession>A0A7S1EWI8</accession>
<gene>
    <name evidence="2" type="ORF">NSCI0253_LOCUS2813</name>
</gene>
<feature type="compositionally biased region" description="Basic and acidic residues" evidence="1">
    <location>
        <begin position="58"/>
        <end position="70"/>
    </location>
</feature>
<feature type="region of interest" description="Disordered" evidence="1">
    <location>
        <begin position="58"/>
        <end position="99"/>
    </location>
</feature>
<dbReference type="EMBL" id="HBFQ01004049">
    <property type="protein sequence ID" value="CAD8828467.1"/>
    <property type="molecule type" value="Transcribed_RNA"/>
</dbReference>
<evidence type="ECO:0000313" key="2">
    <source>
        <dbReference type="EMBL" id="CAD8828467.1"/>
    </source>
</evidence>
<feature type="compositionally biased region" description="Basic residues" evidence="1">
    <location>
        <begin position="71"/>
        <end position="84"/>
    </location>
</feature>
<dbReference type="AlphaFoldDB" id="A0A7S1EWI8"/>
<name>A0A7S1EWI8_NOCSC</name>
<reference evidence="2" key="1">
    <citation type="submission" date="2021-01" db="EMBL/GenBank/DDBJ databases">
        <authorList>
            <person name="Corre E."/>
            <person name="Pelletier E."/>
            <person name="Niang G."/>
            <person name="Scheremetjew M."/>
            <person name="Finn R."/>
            <person name="Kale V."/>
            <person name="Holt S."/>
            <person name="Cochrane G."/>
            <person name="Meng A."/>
            <person name="Brown T."/>
            <person name="Cohen L."/>
        </authorList>
    </citation>
    <scope>NUCLEOTIDE SEQUENCE</scope>
</reference>
<evidence type="ECO:0000256" key="1">
    <source>
        <dbReference type="SAM" id="MobiDB-lite"/>
    </source>
</evidence>
<protein>
    <submittedName>
        <fullName evidence="2">Uncharacterized protein</fullName>
    </submittedName>
</protein>